<dbReference type="EMBL" id="RBZV01000008">
    <property type="protein sequence ID" value="RKP45971.1"/>
    <property type="molecule type" value="Genomic_DNA"/>
</dbReference>
<evidence type="ECO:0000313" key="3">
    <source>
        <dbReference type="EMBL" id="RKP45971.1"/>
    </source>
</evidence>
<proteinExistence type="predicted"/>
<sequence length="183" mass="20822">MKRVLRWSAGAVSIALASAGASAWADSGRLNRGNDPFFEVSQAIAACPTPLGPLETEDEWRRQSHWRVERGNSCWWEGRCRLSNGYLYDKEIDEAVHRRLNNIEPATHWQHRTTLWLVLQRRFVYVMGCVAPDFDKHTFLAELAKTADVERVIDETTTDPASNALPYRTLADPDKLPVERGDD</sequence>
<feature type="chain" id="PRO_5019743954" description="BON domain-containing protein" evidence="2">
    <location>
        <begin position="26"/>
        <end position="183"/>
    </location>
</feature>
<keyword evidence="2" id="KW-0732">Signal</keyword>
<organism evidence="3 4">
    <name type="scientific">Trinickia fusca</name>
    <dbReference type="NCBI Taxonomy" id="2419777"/>
    <lineage>
        <taxon>Bacteria</taxon>
        <taxon>Pseudomonadati</taxon>
        <taxon>Pseudomonadota</taxon>
        <taxon>Betaproteobacteria</taxon>
        <taxon>Burkholderiales</taxon>
        <taxon>Burkholderiaceae</taxon>
        <taxon>Trinickia</taxon>
    </lineage>
</organism>
<feature type="signal peptide" evidence="2">
    <location>
        <begin position="1"/>
        <end position="25"/>
    </location>
</feature>
<dbReference type="AlphaFoldDB" id="A0A494X8N2"/>
<name>A0A494X8N2_9BURK</name>
<evidence type="ECO:0000313" key="4">
    <source>
        <dbReference type="Proteomes" id="UP000280434"/>
    </source>
</evidence>
<comment type="caution">
    <text evidence="3">The sequence shown here is derived from an EMBL/GenBank/DDBJ whole genome shotgun (WGS) entry which is preliminary data.</text>
</comment>
<dbReference type="Proteomes" id="UP000280434">
    <property type="component" value="Unassembled WGS sequence"/>
</dbReference>
<accession>A0A494X8N2</accession>
<evidence type="ECO:0008006" key="5">
    <source>
        <dbReference type="Google" id="ProtNLM"/>
    </source>
</evidence>
<feature type="region of interest" description="Disordered" evidence="1">
    <location>
        <begin position="158"/>
        <end position="183"/>
    </location>
</feature>
<reference evidence="3 4" key="1">
    <citation type="submission" date="2018-10" db="EMBL/GenBank/DDBJ databases">
        <title>Paraburkholderia sp. 7MK8-2, isolated from soil.</title>
        <authorList>
            <person name="Gao Z.-H."/>
            <person name="Qiu L.-H."/>
        </authorList>
    </citation>
    <scope>NUCLEOTIDE SEQUENCE [LARGE SCALE GENOMIC DNA]</scope>
    <source>
        <strain evidence="3 4">7MK8-2</strain>
    </source>
</reference>
<dbReference type="RefSeq" id="WP_121279660.1">
    <property type="nucleotide sequence ID" value="NZ_RBZV01000008.1"/>
</dbReference>
<feature type="compositionally biased region" description="Basic and acidic residues" evidence="1">
    <location>
        <begin position="171"/>
        <end position="183"/>
    </location>
</feature>
<protein>
    <recommendedName>
        <fullName evidence="5">BON domain-containing protein</fullName>
    </recommendedName>
</protein>
<gene>
    <name evidence="3" type="ORF">D7S89_18505</name>
</gene>
<evidence type="ECO:0000256" key="2">
    <source>
        <dbReference type="SAM" id="SignalP"/>
    </source>
</evidence>
<keyword evidence="4" id="KW-1185">Reference proteome</keyword>
<evidence type="ECO:0000256" key="1">
    <source>
        <dbReference type="SAM" id="MobiDB-lite"/>
    </source>
</evidence>
<dbReference type="OrthoDB" id="8593220at2"/>